<evidence type="ECO:0000256" key="3">
    <source>
        <dbReference type="ARBA" id="ARBA00004673"/>
    </source>
</evidence>
<dbReference type="GO" id="GO:0015990">
    <property type="term" value="P:electron transport coupled proton transport"/>
    <property type="evidence" value="ECO:0007669"/>
    <property type="project" value="TreeGrafter"/>
</dbReference>
<feature type="transmembrane region" description="Helical" evidence="21">
    <location>
        <begin position="57"/>
        <end position="77"/>
    </location>
</feature>
<feature type="binding site" description="axial binding residue" evidence="19">
    <location>
        <position position="341"/>
    </location>
    <ligand>
        <name>heme b</name>
        <dbReference type="ChEBI" id="CHEBI:60344"/>
        <label>2; high-spin</label>
    </ligand>
    <ligandPart>
        <name>Fe</name>
        <dbReference type="ChEBI" id="CHEBI:18248"/>
    </ligandPart>
</feature>
<dbReference type="EMBL" id="MSCJ01000001">
    <property type="protein sequence ID" value="PQJ66690.1"/>
    <property type="molecule type" value="Genomic_DNA"/>
</dbReference>
<feature type="transmembrane region" description="Helical" evidence="21">
    <location>
        <begin position="382"/>
        <end position="407"/>
    </location>
</feature>
<comment type="subcellular location">
    <subcellularLocation>
        <location evidence="2">Cell membrane</location>
        <topology evidence="2">Multi-pass membrane protein</topology>
    </subcellularLocation>
</comment>
<organism evidence="23 24">
    <name type="scientific">Photobacterium angustum</name>
    <dbReference type="NCBI Taxonomy" id="661"/>
    <lineage>
        <taxon>Bacteria</taxon>
        <taxon>Pseudomonadati</taxon>
        <taxon>Pseudomonadota</taxon>
        <taxon>Gammaproteobacteria</taxon>
        <taxon>Vibrionales</taxon>
        <taxon>Vibrionaceae</taxon>
        <taxon>Photobacterium</taxon>
    </lineage>
</organism>
<dbReference type="AlphaFoldDB" id="A0A2S7VX48"/>
<dbReference type="EC" id="7.1.1.9" evidence="5"/>
<keyword evidence="8 19" id="KW-0349">Heme</keyword>
<evidence type="ECO:0000256" key="10">
    <source>
        <dbReference type="ARBA" id="ARBA00022692"/>
    </source>
</evidence>
<comment type="similarity">
    <text evidence="4 20">Belongs to the heme-copper respiratory oxidase family.</text>
</comment>
<evidence type="ECO:0000256" key="15">
    <source>
        <dbReference type="ARBA" id="ARBA00023004"/>
    </source>
</evidence>
<evidence type="ECO:0000256" key="17">
    <source>
        <dbReference type="ARBA" id="ARBA00023136"/>
    </source>
</evidence>
<keyword evidence="10 20" id="KW-0812">Transmembrane</keyword>
<dbReference type="PANTHER" id="PTHR10422">
    <property type="entry name" value="CYTOCHROME C OXIDASE SUBUNIT 1"/>
    <property type="match status" value="1"/>
</dbReference>
<dbReference type="OrthoDB" id="9806838at2"/>
<dbReference type="GO" id="GO:0020037">
    <property type="term" value="F:heme binding"/>
    <property type="evidence" value="ECO:0007669"/>
    <property type="project" value="InterPro"/>
</dbReference>
<dbReference type="PROSITE" id="PS00077">
    <property type="entry name" value="COX1_CUB"/>
    <property type="match status" value="1"/>
</dbReference>
<feature type="binding site" evidence="19">
    <location>
        <position position="203"/>
    </location>
    <ligand>
        <name>Cu cation</name>
        <dbReference type="ChEBI" id="CHEBI:23378"/>
        <label>B</label>
    </ligand>
</feature>
<keyword evidence="7" id="KW-1003">Cell membrane</keyword>
<sequence length="477" mass="55241">MDIQYNYKIVKYFMIASVSWAFIAMLIGVILAAQLYWPALNLDSEYFQFGRLRPLHTNGVIFGFVVNLLMGTSFYIVQRTCKTPLYNNTAAWSVFWGWQFVLLLALITLPLGFTTSKEYAELEWPIDILIAVIWVMYAIVFFMTVAKRTVHHIFVANWFYGAFIIVIAMIFIANNLELPVTMWKSYSIYSGAEDAIVQWWWGHNAVGFLLTAGIIGMNYYFIPKISERPIYSYRLSVIHFWGLVGFYTWAGTHHLIYSSVPDWLQNLGIVMSLILWLPSWGGAFNSIMTLLNNKQKLKHDYIMWFFFSAIVYYALATFEGPLLAIRWFNMIAHNTDWIIGHVHSGALGWVGMSAIAVFYYFIPRLYGHEQLWSNRLVKWHFWFAHIGIVLYAVALWIAGIGQGYMWLKEDANGSLSYSFVEAMNFSAPWMLVRFIGGALFVLGIILMIYNLYRTLKQPKPRSVKHQNAVTEKVDTHD</sequence>
<keyword evidence="11 19" id="KW-0479">Metal-binding</keyword>
<comment type="cofactor">
    <cofactor evidence="1">
        <name>heme b</name>
        <dbReference type="ChEBI" id="CHEBI:60344"/>
    </cofactor>
</comment>
<feature type="transmembrane region" description="Helical" evidence="21">
    <location>
        <begin position="263"/>
        <end position="280"/>
    </location>
</feature>
<feature type="transmembrane region" description="Helical" evidence="21">
    <location>
        <begin position="301"/>
        <end position="318"/>
    </location>
</feature>
<dbReference type="NCBIfam" id="TIGR00780">
    <property type="entry name" value="ccoN"/>
    <property type="match status" value="1"/>
</dbReference>
<feature type="transmembrane region" description="Helical" evidence="21">
    <location>
        <begin position="233"/>
        <end position="251"/>
    </location>
</feature>
<evidence type="ECO:0000256" key="7">
    <source>
        <dbReference type="ARBA" id="ARBA00022475"/>
    </source>
</evidence>
<dbReference type="GO" id="GO:0022904">
    <property type="term" value="P:respiratory electron transport chain"/>
    <property type="evidence" value="ECO:0007669"/>
    <property type="project" value="TreeGrafter"/>
</dbReference>
<dbReference type="InterPro" id="IPR036927">
    <property type="entry name" value="Cyt_c_oxase-like_su1_sf"/>
</dbReference>
<evidence type="ECO:0000256" key="6">
    <source>
        <dbReference type="ARBA" id="ARBA00022448"/>
    </source>
</evidence>
<feature type="binding site" description="axial binding residue" evidence="19">
    <location>
        <position position="343"/>
    </location>
    <ligand>
        <name>heme b</name>
        <dbReference type="ChEBI" id="CHEBI:60344"/>
        <label>1; low-spin</label>
    </ligand>
    <ligandPart>
        <name>Fe</name>
        <dbReference type="ChEBI" id="CHEBI:18248"/>
    </ligandPart>
</feature>
<comment type="pathway">
    <text evidence="3">Energy metabolism; oxidative phosphorylation.</text>
</comment>
<dbReference type="GO" id="GO:0046872">
    <property type="term" value="F:metal ion binding"/>
    <property type="evidence" value="ECO:0007669"/>
    <property type="project" value="UniProtKB-KW"/>
</dbReference>
<feature type="transmembrane region" description="Helical" evidence="21">
    <location>
        <begin position="124"/>
        <end position="146"/>
    </location>
</feature>
<evidence type="ECO:0000256" key="14">
    <source>
        <dbReference type="ARBA" id="ARBA00022989"/>
    </source>
</evidence>
<keyword evidence="9 20" id="KW-0679">Respiratory chain</keyword>
<comment type="cofactor">
    <cofactor evidence="19">
        <name>Cu(2+)</name>
        <dbReference type="ChEBI" id="CHEBI:29036"/>
    </cofactor>
    <text evidence="19">Binds 1 copper ion per subunit, denoted as copper B.</text>
</comment>
<dbReference type="Pfam" id="PF00115">
    <property type="entry name" value="COX1"/>
    <property type="match status" value="1"/>
</dbReference>
<dbReference type="InterPro" id="IPR000883">
    <property type="entry name" value="Cyt_C_Oxase_1"/>
</dbReference>
<dbReference type="Proteomes" id="UP000238730">
    <property type="component" value="Unassembled WGS sequence"/>
</dbReference>
<dbReference type="InterPro" id="IPR023615">
    <property type="entry name" value="Cyt_c_Oxase_su1_BS"/>
</dbReference>
<comment type="cofactor">
    <cofactor evidence="19">
        <name>heme</name>
        <dbReference type="ChEBI" id="CHEBI:30413"/>
    </cofactor>
    <text evidence="19">Binds 2 heme groups per subunit, denoted as high- and low-spin.</text>
</comment>
<accession>A0A2S7VX48</accession>
<feature type="transmembrane region" description="Helical" evidence="21">
    <location>
        <begin position="158"/>
        <end position="176"/>
    </location>
</feature>
<gene>
    <name evidence="23" type="ORF">BTO08_04295</name>
</gene>
<feature type="binding site" evidence="19">
    <location>
        <position position="253"/>
    </location>
    <ligand>
        <name>Cu cation</name>
        <dbReference type="ChEBI" id="CHEBI:23378"/>
        <label>B</label>
    </ligand>
</feature>
<evidence type="ECO:0000256" key="13">
    <source>
        <dbReference type="ARBA" id="ARBA00022982"/>
    </source>
</evidence>
<feature type="domain" description="Cytochrome oxidase subunit I profile" evidence="22">
    <location>
        <begin position="8"/>
        <end position="477"/>
    </location>
</feature>
<feature type="transmembrane region" description="Helical" evidence="21">
    <location>
        <begin position="427"/>
        <end position="452"/>
    </location>
</feature>
<evidence type="ECO:0000256" key="18">
    <source>
        <dbReference type="ARBA" id="ARBA00047816"/>
    </source>
</evidence>
<evidence type="ECO:0000256" key="16">
    <source>
        <dbReference type="ARBA" id="ARBA00023008"/>
    </source>
</evidence>
<keyword evidence="16" id="KW-0186">Copper</keyword>
<dbReference type="InterPro" id="IPR004677">
    <property type="entry name" value="Cyt_c_oxidase_cbb3_su1"/>
</dbReference>
<feature type="binding site" description="axial binding residue" evidence="19">
    <location>
        <position position="56"/>
    </location>
    <ligand>
        <name>heme b</name>
        <dbReference type="ChEBI" id="CHEBI:60344"/>
        <label>1; low-spin</label>
    </ligand>
    <ligandPart>
        <name>Fe</name>
        <dbReference type="ChEBI" id="CHEBI:18248"/>
    </ligandPart>
</feature>
<dbReference type="UniPathway" id="UPA00705"/>
<dbReference type="RefSeq" id="WP_105060025.1">
    <property type="nucleotide sequence ID" value="NZ_MSCJ01000001.1"/>
</dbReference>
<dbReference type="PROSITE" id="PS50855">
    <property type="entry name" value="COX1"/>
    <property type="match status" value="1"/>
</dbReference>
<dbReference type="SUPFAM" id="SSF81442">
    <property type="entry name" value="Cytochrome c oxidase subunit I-like"/>
    <property type="match status" value="1"/>
</dbReference>
<dbReference type="Gene3D" id="1.20.210.10">
    <property type="entry name" value="Cytochrome c oxidase-like, subunit I domain"/>
    <property type="match status" value="1"/>
</dbReference>
<feature type="transmembrane region" description="Helical" evidence="21">
    <location>
        <begin position="12"/>
        <end position="37"/>
    </location>
</feature>
<feature type="transmembrane region" description="Helical" evidence="21">
    <location>
        <begin position="89"/>
        <end position="112"/>
    </location>
</feature>
<evidence type="ECO:0000256" key="20">
    <source>
        <dbReference type="RuleBase" id="RU000370"/>
    </source>
</evidence>
<evidence type="ECO:0000313" key="23">
    <source>
        <dbReference type="EMBL" id="PQJ66690.1"/>
    </source>
</evidence>
<evidence type="ECO:0000256" key="12">
    <source>
        <dbReference type="ARBA" id="ARBA00022967"/>
    </source>
</evidence>
<keyword evidence="13 20" id="KW-0249">Electron transport</keyword>
<evidence type="ECO:0000256" key="11">
    <source>
        <dbReference type="ARBA" id="ARBA00022723"/>
    </source>
</evidence>
<evidence type="ECO:0000313" key="24">
    <source>
        <dbReference type="Proteomes" id="UP000238730"/>
    </source>
</evidence>
<feature type="transmembrane region" description="Helical" evidence="21">
    <location>
        <begin position="196"/>
        <end position="221"/>
    </location>
</feature>
<evidence type="ECO:0000256" key="1">
    <source>
        <dbReference type="ARBA" id="ARBA00001970"/>
    </source>
</evidence>
<evidence type="ECO:0000256" key="21">
    <source>
        <dbReference type="SAM" id="Phobius"/>
    </source>
</evidence>
<dbReference type="PANTHER" id="PTHR10422:SF29">
    <property type="entry name" value="CYTOCHROME C OXIDASE SUBUNIT 1 HOMOLOG, BACTEROID"/>
    <property type="match status" value="1"/>
</dbReference>
<evidence type="ECO:0000256" key="5">
    <source>
        <dbReference type="ARBA" id="ARBA00012949"/>
    </source>
</evidence>
<keyword evidence="14 21" id="KW-1133">Transmembrane helix</keyword>
<dbReference type="InterPro" id="IPR023616">
    <property type="entry name" value="Cyt_c_oxase-like_su1_dom"/>
</dbReference>
<proteinExistence type="inferred from homology"/>
<dbReference type="GO" id="GO:0004129">
    <property type="term" value="F:cytochrome-c oxidase activity"/>
    <property type="evidence" value="ECO:0007669"/>
    <property type="project" value="UniProtKB-EC"/>
</dbReference>
<comment type="caution">
    <text evidence="23">The sequence shown here is derived from an EMBL/GenBank/DDBJ whole genome shotgun (WGS) entry which is preliminary data.</text>
</comment>
<feature type="transmembrane region" description="Helical" evidence="21">
    <location>
        <begin position="338"/>
        <end position="362"/>
    </location>
</feature>
<comment type="catalytic activity">
    <reaction evidence="18">
        <text>4 Fe(II)-[cytochrome c] + O2 + 8 H(+)(in) = 4 Fe(III)-[cytochrome c] + 2 H2O + 4 H(+)(out)</text>
        <dbReference type="Rhea" id="RHEA:11436"/>
        <dbReference type="Rhea" id="RHEA-COMP:10350"/>
        <dbReference type="Rhea" id="RHEA-COMP:14399"/>
        <dbReference type="ChEBI" id="CHEBI:15377"/>
        <dbReference type="ChEBI" id="CHEBI:15378"/>
        <dbReference type="ChEBI" id="CHEBI:15379"/>
        <dbReference type="ChEBI" id="CHEBI:29033"/>
        <dbReference type="ChEBI" id="CHEBI:29034"/>
        <dbReference type="EC" id="7.1.1.9"/>
    </reaction>
</comment>
<name>A0A2S7VX48_PHOAN</name>
<evidence type="ECO:0000256" key="8">
    <source>
        <dbReference type="ARBA" id="ARBA00022617"/>
    </source>
</evidence>
<keyword evidence="17 21" id="KW-0472">Membrane</keyword>
<protein>
    <recommendedName>
        <fullName evidence="5">cytochrome-c oxidase</fullName>
        <ecNumber evidence="5">7.1.1.9</ecNumber>
    </recommendedName>
</protein>
<evidence type="ECO:0000259" key="22">
    <source>
        <dbReference type="PROSITE" id="PS50855"/>
    </source>
</evidence>
<keyword evidence="15 19" id="KW-0408">Iron</keyword>
<keyword evidence="6 20" id="KW-0813">Transport</keyword>
<evidence type="ECO:0000256" key="19">
    <source>
        <dbReference type="PIRSR" id="PIRSR604677-50"/>
    </source>
</evidence>
<dbReference type="GO" id="GO:0005886">
    <property type="term" value="C:plasma membrane"/>
    <property type="evidence" value="ECO:0007669"/>
    <property type="project" value="UniProtKB-SubCell"/>
</dbReference>
<reference evidence="23 24" key="1">
    <citation type="submission" date="2016-12" db="EMBL/GenBank/DDBJ databases">
        <title>Diversity of luminous bacteria.</title>
        <authorList>
            <person name="Yoshizawa S."/>
            <person name="Kogure K."/>
        </authorList>
    </citation>
    <scope>NUCLEOTIDE SEQUENCE [LARGE SCALE GENOMIC DNA]</scope>
    <source>
        <strain evidence="23 24">LC1-200</strain>
    </source>
</reference>
<evidence type="ECO:0000256" key="9">
    <source>
        <dbReference type="ARBA" id="ARBA00022660"/>
    </source>
</evidence>
<evidence type="ECO:0000256" key="4">
    <source>
        <dbReference type="ARBA" id="ARBA00009578"/>
    </source>
</evidence>
<keyword evidence="12" id="KW-1278">Translocase</keyword>
<feature type="binding site" evidence="19">
    <location>
        <position position="254"/>
    </location>
    <ligand>
        <name>Cu cation</name>
        <dbReference type="ChEBI" id="CHEBI:23378"/>
        <label>B</label>
    </ligand>
</feature>
<dbReference type="GO" id="GO:0006119">
    <property type="term" value="P:oxidative phosphorylation"/>
    <property type="evidence" value="ECO:0007669"/>
    <property type="project" value="UniProtKB-UniPathway"/>
</dbReference>
<evidence type="ECO:0000256" key="2">
    <source>
        <dbReference type="ARBA" id="ARBA00004651"/>
    </source>
</evidence>